<feature type="domain" description="FAD dependent oxidoreductase" evidence="1">
    <location>
        <begin position="44"/>
        <end position="409"/>
    </location>
</feature>
<name>A0ABS0D3E0_9NOCA</name>
<evidence type="ECO:0000259" key="1">
    <source>
        <dbReference type="Pfam" id="PF01266"/>
    </source>
</evidence>
<dbReference type="Proteomes" id="UP000707731">
    <property type="component" value="Unassembled WGS sequence"/>
</dbReference>
<gene>
    <name evidence="2" type="ORF">IU449_00310</name>
</gene>
<dbReference type="EMBL" id="JADLQN010000001">
    <property type="protein sequence ID" value="MBF6353004.1"/>
    <property type="molecule type" value="Genomic_DNA"/>
</dbReference>
<sequence>MVGTQSIGAAAGSTRGDEPIHEIYWRETEPVVPGPPLSGDVDCDLVIVGGGYTAMWTAFFLKQADPSMDIHILEAEYAGAGASGHNDGFVTPTIGHSLGALVHRFGAQRAKLAYAVVGKSMLELERFCRKYSVDAEYERNGYYQVATNDAQRKLLERDIELSGEFGGQSSIELLDTAAARERIGSPAITAAFKVGGALINPHKLSRGLYRVVTEMGVHIHESTRVTSVTRTARGHVASTPRGRVTAPNVLYATNAYQFQFPQFKRKVAPVWSYAAVTEPLTDRQLEQVHWPEREGFVEAGNFIVFGRLTAGNRLLFGGGKVDYHFGRDMDESKYMDNPTATAALRGVLTRYFPQWRDVRFSHTYGGAVAMTREIVPHVGTLGDGVFYGHGYCGNGIAVTHSTGKVLRDLILRRDTTYTNLLFVNGKEKPYPPEPFCYLGSKGLTALLAAQDRYPRLVPAQLV</sequence>
<evidence type="ECO:0000313" key="3">
    <source>
        <dbReference type="Proteomes" id="UP000707731"/>
    </source>
</evidence>
<dbReference type="SUPFAM" id="SSF51905">
    <property type="entry name" value="FAD/NAD(P)-binding domain"/>
    <property type="match status" value="1"/>
</dbReference>
<evidence type="ECO:0000313" key="2">
    <source>
        <dbReference type="EMBL" id="MBF6353004.1"/>
    </source>
</evidence>
<accession>A0ABS0D3E0</accession>
<keyword evidence="3" id="KW-1185">Reference proteome</keyword>
<dbReference type="InterPro" id="IPR006076">
    <property type="entry name" value="FAD-dep_OxRdtase"/>
</dbReference>
<dbReference type="Pfam" id="PF01266">
    <property type="entry name" value="DAO"/>
    <property type="match status" value="1"/>
</dbReference>
<dbReference type="InterPro" id="IPR036188">
    <property type="entry name" value="FAD/NAD-bd_sf"/>
</dbReference>
<dbReference type="RefSeq" id="WP_194999973.1">
    <property type="nucleotide sequence ID" value="NZ_JADLQN010000001.1"/>
</dbReference>
<dbReference type="Gene3D" id="3.50.50.60">
    <property type="entry name" value="FAD/NAD(P)-binding domain"/>
    <property type="match status" value="1"/>
</dbReference>
<reference evidence="2 3" key="1">
    <citation type="submission" date="2020-10" db="EMBL/GenBank/DDBJ databases">
        <title>Identification of Nocardia species via Next-generation sequencing and recognition of intraspecies genetic diversity.</title>
        <authorList>
            <person name="Li P."/>
            <person name="Li P."/>
            <person name="Lu B."/>
        </authorList>
    </citation>
    <scope>NUCLEOTIDE SEQUENCE [LARGE SCALE GENOMIC DNA]</scope>
    <source>
        <strain evidence="2 3">BJ06-0143</strain>
    </source>
</reference>
<comment type="caution">
    <text evidence="2">The sequence shown here is derived from an EMBL/GenBank/DDBJ whole genome shotgun (WGS) entry which is preliminary data.</text>
</comment>
<dbReference type="PANTHER" id="PTHR13847:SF281">
    <property type="entry name" value="FAD DEPENDENT OXIDOREDUCTASE DOMAIN-CONTAINING PROTEIN"/>
    <property type="match status" value="1"/>
</dbReference>
<protein>
    <submittedName>
        <fullName evidence="2">FAD-dependent oxidoreductase</fullName>
    </submittedName>
</protein>
<proteinExistence type="predicted"/>
<dbReference type="PANTHER" id="PTHR13847">
    <property type="entry name" value="SARCOSINE DEHYDROGENASE-RELATED"/>
    <property type="match status" value="1"/>
</dbReference>
<dbReference type="Gene3D" id="3.30.9.10">
    <property type="entry name" value="D-Amino Acid Oxidase, subunit A, domain 2"/>
    <property type="match status" value="1"/>
</dbReference>
<organism evidence="2 3">
    <name type="scientific">Nocardia higoensis</name>
    <dbReference type="NCBI Taxonomy" id="228599"/>
    <lineage>
        <taxon>Bacteria</taxon>
        <taxon>Bacillati</taxon>
        <taxon>Actinomycetota</taxon>
        <taxon>Actinomycetes</taxon>
        <taxon>Mycobacteriales</taxon>
        <taxon>Nocardiaceae</taxon>
        <taxon>Nocardia</taxon>
    </lineage>
</organism>